<keyword evidence="2" id="KW-1185">Reference proteome</keyword>
<comment type="caution">
    <text evidence="1">The sequence shown here is derived from an EMBL/GenBank/DDBJ whole genome shotgun (WGS) entry which is preliminary data.</text>
</comment>
<name>A0ABR3QF26_9TREE</name>
<evidence type="ECO:0000313" key="1">
    <source>
        <dbReference type="EMBL" id="KAL1413333.1"/>
    </source>
</evidence>
<reference evidence="1 2" key="1">
    <citation type="submission" date="2023-08" db="EMBL/GenBank/DDBJ databases">
        <title>Annotated Genome Sequence of Vanrija albida AlHP1.</title>
        <authorList>
            <person name="Herzog R."/>
        </authorList>
    </citation>
    <scope>NUCLEOTIDE SEQUENCE [LARGE SCALE GENOMIC DNA]</scope>
    <source>
        <strain evidence="1 2">AlHP1</strain>
    </source>
</reference>
<evidence type="ECO:0000313" key="2">
    <source>
        <dbReference type="Proteomes" id="UP001565368"/>
    </source>
</evidence>
<proteinExistence type="predicted"/>
<organism evidence="1 2">
    <name type="scientific">Vanrija albida</name>
    <dbReference type="NCBI Taxonomy" id="181172"/>
    <lineage>
        <taxon>Eukaryota</taxon>
        <taxon>Fungi</taxon>
        <taxon>Dikarya</taxon>
        <taxon>Basidiomycota</taxon>
        <taxon>Agaricomycotina</taxon>
        <taxon>Tremellomycetes</taxon>
        <taxon>Trichosporonales</taxon>
        <taxon>Trichosporonaceae</taxon>
        <taxon>Vanrija</taxon>
    </lineage>
</organism>
<gene>
    <name evidence="1" type="ORF">Q8F55_001092</name>
</gene>
<accession>A0ABR3QF26</accession>
<protein>
    <submittedName>
        <fullName evidence="1">Uncharacterized protein</fullName>
    </submittedName>
</protein>
<dbReference type="RefSeq" id="XP_069213277.1">
    <property type="nucleotide sequence ID" value="XM_069349733.1"/>
</dbReference>
<sequence>MPTSTDAIVERLLARKPLPPLEPKAAWDAELAAAIAGLDEHRFVIAALHLANDDVASCHRIAQASEGDATADLLHATLHRREGDYWNAKYWYARTQHALARADAAAFVDACEAAKGSDGKLEQRQWDELLELVRWTRENCV</sequence>
<dbReference type="GeneID" id="95982135"/>
<dbReference type="Proteomes" id="UP001565368">
    <property type="component" value="Unassembled WGS sequence"/>
</dbReference>
<dbReference type="EMBL" id="JBBXJM010000001">
    <property type="protein sequence ID" value="KAL1413333.1"/>
    <property type="molecule type" value="Genomic_DNA"/>
</dbReference>